<evidence type="ECO:0000313" key="1">
    <source>
        <dbReference type="EMBL" id="EHC01549.1"/>
    </source>
</evidence>
<dbReference type="Proteomes" id="UP000004014">
    <property type="component" value="Unassembled WGS sequence"/>
</dbReference>
<evidence type="ECO:0000313" key="2">
    <source>
        <dbReference type="Proteomes" id="UP000004014"/>
    </source>
</evidence>
<organism evidence="1 2">
    <name type="scientific">Streptococcus suis R61</name>
    <dbReference type="NCBI Taxonomy" id="996306"/>
    <lineage>
        <taxon>Bacteria</taxon>
        <taxon>Bacillati</taxon>
        <taxon>Bacillota</taxon>
        <taxon>Bacilli</taxon>
        <taxon>Lactobacillales</taxon>
        <taxon>Streptococcaceae</taxon>
        <taxon>Streptococcus</taxon>
    </lineage>
</organism>
<proteinExistence type="predicted"/>
<protein>
    <submittedName>
        <fullName evidence="1">Uncharacterized protein</fullName>
    </submittedName>
</protein>
<dbReference type="EMBL" id="AEYY01000053">
    <property type="protein sequence ID" value="EHC01549.1"/>
    <property type="molecule type" value="Genomic_DNA"/>
</dbReference>
<sequence>MISNSKTLFQKTKYNDYDNIDMLLSQFNYDNCPEAELKIEFEERLLRAKQTSVKKPIFIPNGYEKFKKKLVLNDEIVLEKGFSFYHHCEDDIVKFALENRENGNIDLREDELRDKIQRAGLMASRYDYLASLVWWRS</sequence>
<comment type="caution">
    <text evidence="1">The sequence shown here is derived from an EMBL/GenBank/DDBJ whole genome shotgun (WGS) entry which is preliminary data.</text>
</comment>
<name>A0AA87F627_STRSU</name>
<gene>
    <name evidence="1" type="ORF">SSUR61_0143</name>
</gene>
<accession>A0AA87F627</accession>
<dbReference type="RefSeq" id="WP_002943581.1">
    <property type="nucleotide sequence ID" value="NZ_AEYY01000053.1"/>
</dbReference>
<reference evidence="1 2" key="1">
    <citation type="submission" date="2011-03" db="EMBL/GenBank/DDBJ databases">
        <title>Deep-sequencing identification of multiple resistance mechanism for the high antibiotic-resistance strain Streptococcus suis R61.</title>
        <authorList>
            <person name="Hu P."/>
            <person name="Yang M."/>
            <person name="Jin M."/>
            <person name="Xiao J."/>
        </authorList>
    </citation>
    <scope>NUCLEOTIDE SEQUENCE [LARGE SCALE GENOMIC DNA]</scope>
    <source>
        <strain evidence="1 2">R61</strain>
    </source>
</reference>
<dbReference type="AlphaFoldDB" id="A0AA87F627"/>